<comment type="caution">
    <text evidence="1">The sequence shown here is derived from an EMBL/GenBank/DDBJ whole genome shotgun (WGS) entry which is preliminary data.</text>
</comment>
<organism evidence="1 2">
    <name type="scientific">Scyliorhinus torazame</name>
    <name type="common">Cloudy catshark</name>
    <name type="synonym">Catulus torazame</name>
    <dbReference type="NCBI Taxonomy" id="75743"/>
    <lineage>
        <taxon>Eukaryota</taxon>
        <taxon>Metazoa</taxon>
        <taxon>Chordata</taxon>
        <taxon>Craniata</taxon>
        <taxon>Vertebrata</taxon>
        <taxon>Chondrichthyes</taxon>
        <taxon>Elasmobranchii</taxon>
        <taxon>Galeomorphii</taxon>
        <taxon>Galeoidea</taxon>
        <taxon>Carcharhiniformes</taxon>
        <taxon>Scyliorhinidae</taxon>
        <taxon>Scyliorhinus</taxon>
    </lineage>
</organism>
<keyword evidence="2" id="KW-1185">Reference proteome</keyword>
<name>A0A401NS31_SCYTO</name>
<proteinExistence type="predicted"/>
<evidence type="ECO:0000313" key="1">
    <source>
        <dbReference type="EMBL" id="GCB63670.1"/>
    </source>
</evidence>
<sequence length="94" mass="10439">MEALAISCLFPALLRIRMQGDVSLPSRGSLPAAHLFRGCRLAHSLKFGNGSENDLRWRRYCPKALGGGSRFCSEQAENSRRHPVNCIQQAILKT</sequence>
<dbReference type="Proteomes" id="UP000288216">
    <property type="component" value="Unassembled WGS sequence"/>
</dbReference>
<protein>
    <submittedName>
        <fullName evidence="1">Uncharacterized protein</fullName>
    </submittedName>
</protein>
<reference evidence="1 2" key="1">
    <citation type="journal article" date="2018" name="Nat. Ecol. Evol.">
        <title>Shark genomes provide insights into elasmobranch evolution and the origin of vertebrates.</title>
        <authorList>
            <person name="Hara Y"/>
            <person name="Yamaguchi K"/>
            <person name="Onimaru K"/>
            <person name="Kadota M"/>
            <person name="Koyanagi M"/>
            <person name="Keeley SD"/>
            <person name="Tatsumi K"/>
            <person name="Tanaka K"/>
            <person name="Motone F"/>
            <person name="Kageyama Y"/>
            <person name="Nozu R"/>
            <person name="Adachi N"/>
            <person name="Nishimura O"/>
            <person name="Nakagawa R"/>
            <person name="Tanegashima C"/>
            <person name="Kiyatake I"/>
            <person name="Matsumoto R"/>
            <person name="Murakumo K"/>
            <person name="Nishida K"/>
            <person name="Terakita A"/>
            <person name="Kuratani S"/>
            <person name="Sato K"/>
            <person name="Hyodo S Kuraku.S."/>
        </authorList>
    </citation>
    <scope>NUCLEOTIDE SEQUENCE [LARGE SCALE GENOMIC DNA]</scope>
</reference>
<evidence type="ECO:0000313" key="2">
    <source>
        <dbReference type="Proteomes" id="UP000288216"/>
    </source>
</evidence>
<dbReference type="EMBL" id="BFAA01001324">
    <property type="protein sequence ID" value="GCB63670.1"/>
    <property type="molecule type" value="Genomic_DNA"/>
</dbReference>
<accession>A0A401NS31</accession>
<gene>
    <name evidence="1" type="ORF">scyTo_0004466</name>
</gene>
<dbReference type="AlphaFoldDB" id="A0A401NS31"/>